<keyword evidence="3" id="KW-1185">Reference proteome</keyword>
<dbReference type="EMBL" id="LXQA010572913">
    <property type="protein sequence ID" value="MCI59968.1"/>
    <property type="molecule type" value="Genomic_DNA"/>
</dbReference>
<proteinExistence type="predicted"/>
<sequence length="31" mass="3265">MVEDATDIPVMAEEPIPPIELTTTEGPVDPG</sequence>
<dbReference type="AlphaFoldDB" id="A0A392TG34"/>
<evidence type="ECO:0000313" key="3">
    <source>
        <dbReference type="Proteomes" id="UP000265520"/>
    </source>
</evidence>
<feature type="non-terminal residue" evidence="2">
    <location>
        <position position="31"/>
    </location>
</feature>
<dbReference type="Proteomes" id="UP000265520">
    <property type="component" value="Unassembled WGS sequence"/>
</dbReference>
<organism evidence="2 3">
    <name type="scientific">Trifolium medium</name>
    <dbReference type="NCBI Taxonomy" id="97028"/>
    <lineage>
        <taxon>Eukaryota</taxon>
        <taxon>Viridiplantae</taxon>
        <taxon>Streptophyta</taxon>
        <taxon>Embryophyta</taxon>
        <taxon>Tracheophyta</taxon>
        <taxon>Spermatophyta</taxon>
        <taxon>Magnoliopsida</taxon>
        <taxon>eudicotyledons</taxon>
        <taxon>Gunneridae</taxon>
        <taxon>Pentapetalae</taxon>
        <taxon>rosids</taxon>
        <taxon>fabids</taxon>
        <taxon>Fabales</taxon>
        <taxon>Fabaceae</taxon>
        <taxon>Papilionoideae</taxon>
        <taxon>50 kb inversion clade</taxon>
        <taxon>NPAAA clade</taxon>
        <taxon>Hologalegina</taxon>
        <taxon>IRL clade</taxon>
        <taxon>Trifolieae</taxon>
        <taxon>Trifolium</taxon>
    </lineage>
</organism>
<accession>A0A392TG34</accession>
<evidence type="ECO:0000256" key="1">
    <source>
        <dbReference type="SAM" id="MobiDB-lite"/>
    </source>
</evidence>
<evidence type="ECO:0000313" key="2">
    <source>
        <dbReference type="EMBL" id="MCI59968.1"/>
    </source>
</evidence>
<feature type="region of interest" description="Disordered" evidence="1">
    <location>
        <begin position="1"/>
        <end position="31"/>
    </location>
</feature>
<comment type="caution">
    <text evidence="2">The sequence shown here is derived from an EMBL/GenBank/DDBJ whole genome shotgun (WGS) entry which is preliminary data.</text>
</comment>
<name>A0A392TG34_9FABA</name>
<reference evidence="2 3" key="1">
    <citation type="journal article" date="2018" name="Front. Plant Sci.">
        <title>Red Clover (Trifolium pratense) and Zigzag Clover (T. medium) - A Picture of Genomic Similarities and Differences.</title>
        <authorList>
            <person name="Dluhosova J."/>
            <person name="Istvanek J."/>
            <person name="Nedelnik J."/>
            <person name="Repkova J."/>
        </authorList>
    </citation>
    <scope>NUCLEOTIDE SEQUENCE [LARGE SCALE GENOMIC DNA]</scope>
    <source>
        <strain evidence="3">cv. 10/8</strain>
        <tissue evidence="2">Leaf</tissue>
    </source>
</reference>
<protein>
    <submittedName>
        <fullName evidence="2">Uncharacterized protein</fullName>
    </submittedName>
</protein>